<organism evidence="1">
    <name type="scientific">Timema tahoe</name>
    <dbReference type="NCBI Taxonomy" id="61484"/>
    <lineage>
        <taxon>Eukaryota</taxon>
        <taxon>Metazoa</taxon>
        <taxon>Ecdysozoa</taxon>
        <taxon>Arthropoda</taxon>
        <taxon>Hexapoda</taxon>
        <taxon>Insecta</taxon>
        <taxon>Pterygota</taxon>
        <taxon>Neoptera</taxon>
        <taxon>Polyneoptera</taxon>
        <taxon>Phasmatodea</taxon>
        <taxon>Timematodea</taxon>
        <taxon>Timematoidea</taxon>
        <taxon>Timematidae</taxon>
        <taxon>Timema</taxon>
    </lineage>
</organism>
<gene>
    <name evidence="1" type="ORF">TTEB3V08_LOCUS6820</name>
</gene>
<sequence>MSEDVTFWCKRALFVGASDDLNGDPFVMSSGSTSSLLEVYPHLRGGRVGSHLGKTFISTPDSNLDLPVIGSLVYCESSVLDHAATETGKPFRKRNILSTPCRAYEPQNFPSSTNQTSRTLVHMPDDDGGWMFELPCVILEALGAGAAIGKTLAITPENRVDVSYTLAITPANRVDVS</sequence>
<accession>A0A7R9IIP6</accession>
<proteinExistence type="predicted"/>
<reference evidence="1" key="1">
    <citation type="submission" date="2020-11" db="EMBL/GenBank/DDBJ databases">
        <authorList>
            <person name="Tran Van P."/>
        </authorList>
    </citation>
    <scope>NUCLEOTIDE SEQUENCE</scope>
</reference>
<name>A0A7R9IIP6_9NEOP</name>
<evidence type="ECO:0000313" key="1">
    <source>
        <dbReference type="EMBL" id="CAD7458848.1"/>
    </source>
</evidence>
<protein>
    <submittedName>
        <fullName evidence="1">Uncharacterized protein</fullName>
    </submittedName>
</protein>
<dbReference type="EMBL" id="OE002507">
    <property type="protein sequence ID" value="CAD7458848.1"/>
    <property type="molecule type" value="Genomic_DNA"/>
</dbReference>
<dbReference type="AlphaFoldDB" id="A0A7R9IIP6"/>